<name>A0A2C5Y2M2_9HYPO</name>
<keyword evidence="2" id="KW-1185">Reference proteome</keyword>
<comment type="caution">
    <text evidence="1">The sequence shown here is derived from an EMBL/GenBank/DDBJ whole genome shotgun (WGS) entry which is preliminary data.</text>
</comment>
<dbReference type="Proteomes" id="UP000226192">
    <property type="component" value="Unassembled WGS sequence"/>
</dbReference>
<evidence type="ECO:0000313" key="2">
    <source>
        <dbReference type="Proteomes" id="UP000226192"/>
    </source>
</evidence>
<proteinExistence type="predicted"/>
<dbReference type="AlphaFoldDB" id="A0A2C5Y2M2"/>
<accession>A0A2C5Y2M2</accession>
<protein>
    <submittedName>
        <fullName evidence="1">Uncharacterized protein</fullName>
    </submittedName>
</protein>
<dbReference type="EMBL" id="NJET01000096">
    <property type="protein sequence ID" value="PHH61660.1"/>
    <property type="molecule type" value="Genomic_DNA"/>
</dbReference>
<gene>
    <name evidence="1" type="ORF">CDD81_8071</name>
</gene>
<organism evidence="1 2">
    <name type="scientific">Ophiocordyceps australis</name>
    <dbReference type="NCBI Taxonomy" id="1399860"/>
    <lineage>
        <taxon>Eukaryota</taxon>
        <taxon>Fungi</taxon>
        <taxon>Dikarya</taxon>
        <taxon>Ascomycota</taxon>
        <taxon>Pezizomycotina</taxon>
        <taxon>Sordariomycetes</taxon>
        <taxon>Hypocreomycetidae</taxon>
        <taxon>Hypocreales</taxon>
        <taxon>Ophiocordycipitaceae</taxon>
        <taxon>Ophiocordyceps</taxon>
    </lineage>
</organism>
<sequence length="169" mass="18528">MPDQGNGSSRLNHCIDYGNTLSAYHGTGLGLGLWANTGTHMYPLPAVATGNCTATLAATDLSKCRLPDWWQTVERGMFETDRQICLCVRLAMSRCHADRANGLHLSTERQHAQRYLDNGERNHALPRLRAYASTRPHVIVRLGISAPAASAPRTSPWAASRLLLPCSLH</sequence>
<reference evidence="1 2" key="1">
    <citation type="submission" date="2017-06" db="EMBL/GenBank/DDBJ databases">
        <title>Ant-infecting Ophiocordyceps genomes reveal a high diversity of potential behavioral manipulation genes and a possible major role for enterotoxins.</title>
        <authorList>
            <person name="De Bekker C."/>
            <person name="Evans H.C."/>
            <person name="Brachmann A."/>
            <person name="Hughes D.P."/>
        </authorList>
    </citation>
    <scope>NUCLEOTIDE SEQUENCE [LARGE SCALE GENOMIC DNA]</scope>
    <source>
        <strain evidence="1 2">Map64</strain>
    </source>
</reference>
<evidence type="ECO:0000313" key="1">
    <source>
        <dbReference type="EMBL" id="PHH61660.1"/>
    </source>
</evidence>